<dbReference type="Pfam" id="PF13609">
    <property type="entry name" value="Porin_4"/>
    <property type="match status" value="1"/>
</dbReference>
<protein>
    <submittedName>
        <fullName evidence="13">Porin</fullName>
    </submittedName>
</protein>
<comment type="subunit">
    <text evidence="2">Homotrimer.</text>
</comment>
<dbReference type="InterPro" id="IPR023614">
    <property type="entry name" value="Porin_dom_sf"/>
</dbReference>
<dbReference type="PANTHER" id="PTHR34501">
    <property type="entry name" value="PROTEIN YDDL-RELATED"/>
    <property type="match status" value="1"/>
</dbReference>
<dbReference type="Gene3D" id="2.40.160.10">
    <property type="entry name" value="Porin"/>
    <property type="match status" value="1"/>
</dbReference>
<dbReference type="SUPFAM" id="SSF56935">
    <property type="entry name" value="Porins"/>
    <property type="match status" value="1"/>
</dbReference>
<evidence type="ECO:0000256" key="3">
    <source>
        <dbReference type="ARBA" id="ARBA00022448"/>
    </source>
</evidence>
<dbReference type="InterPro" id="IPR002299">
    <property type="entry name" value="Porin_Neis"/>
</dbReference>
<evidence type="ECO:0000256" key="9">
    <source>
        <dbReference type="ARBA" id="ARBA00023136"/>
    </source>
</evidence>
<evidence type="ECO:0000256" key="6">
    <source>
        <dbReference type="ARBA" id="ARBA00022729"/>
    </source>
</evidence>
<evidence type="ECO:0000256" key="11">
    <source>
        <dbReference type="SAM" id="SignalP"/>
    </source>
</evidence>
<dbReference type="Proteomes" id="UP000648984">
    <property type="component" value="Unassembled WGS sequence"/>
</dbReference>
<keyword evidence="5" id="KW-0812">Transmembrane</keyword>
<keyword evidence="6 11" id="KW-0732">Signal</keyword>
<gene>
    <name evidence="13" type="ORF">GPA25_14510</name>
</gene>
<dbReference type="EMBL" id="WTVQ01000024">
    <property type="protein sequence ID" value="NMG75978.1"/>
    <property type="molecule type" value="Genomic_DNA"/>
</dbReference>
<dbReference type="RefSeq" id="WP_169261128.1">
    <property type="nucleotide sequence ID" value="NZ_WTVQ01000024.1"/>
</dbReference>
<dbReference type="CDD" id="cd00342">
    <property type="entry name" value="gram_neg_porins"/>
    <property type="match status" value="1"/>
</dbReference>
<keyword evidence="10" id="KW-0998">Cell outer membrane</keyword>
<organism evidence="13 14">
    <name type="scientific">Aromatoleum diolicum</name>
    <dbReference type="NCBI Taxonomy" id="75796"/>
    <lineage>
        <taxon>Bacteria</taxon>
        <taxon>Pseudomonadati</taxon>
        <taxon>Pseudomonadota</taxon>
        <taxon>Betaproteobacteria</taxon>
        <taxon>Rhodocyclales</taxon>
        <taxon>Rhodocyclaceae</taxon>
        <taxon>Aromatoleum</taxon>
    </lineage>
</organism>
<evidence type="ECO:0000313" key="14">
    <source>
        <dbReference type="Proteomes" id="UP000648984"/>
    </source>
</evidence>
<evidence type="ECO:0000256" key="7">
    <source>
        <dbReference type="ARBA" id="ARBA00023065"/>
    </source>
</evidence>
<keyword evidence="9" id="KW-0472">Membrane</keyword>
<evidence type="ECO:0000256" key="8">
    <source>
        <dbReference type="ARBA" id="ARBA00023114"/>
    </source>
</evidence>
<comment type="caution">
    <text evidence="13">The sequence shown here is derived from an EMBL/GenBank/DDBJ whole genome shotgun (WGS) entry which is preliminary data.</text>
</comment>
<keyword evidence="4" id="KW-1134">Transmembrane beta strand</keyword>
<evidence type="ECO:0000256" key="4">
    <source>
        <dbReference type="ARBA" id="ARBA00022452"/>
    </source>
</evidence>
<evidence type="ECO:0000313" key="13">
    <source>
        <dbReference type="EMBL" id="NMG75978.1"/>
    </source>
</evidence>
<keyword evidence="14" id="KW-1185">Reference proteome</keyword>
<keyword evidence="3" id="KW-0813">Transport</keyword>
<evidence type="ECO:0000256" key="1">
    <source>
        <dbReference type="ARBA" id="ARBA00004571"/>
    </source>
</evidence>
<dbReference type="PANTHER" id="PTHR34501:SF9">
    <property type="entry name" value="MAJOR OUTER MEMBRANE PROTEIN P.IA"/>
    <property type="match status" value="1"/>
</dbReference>
<dbReference type="InterPro" id="IPR001702">
    <property type="entry name" value="Porin_Gram-ve"/>
</dbReference>
<evidence type="ECO:0000256" key="5">
    <source>
        <dbReference type="ARBA" id="ARBA00022692"/>
    </source>
</evidence>
<accession>A0ABX1QCD6</accession>
<dbReference type="InterPro" id="IPR050298">
    <property type="entry name" value="Gram-neg_bact_OMP"/>
</dbReference>
<dbReference type="PRINTS" id="PR00184">
    <property type="entry name" value="NEISSPPORIN"/>
</dbReference>
<keyword evidence="8" id="KW-0626">Porin</keyword>
<name>A0ABX1QCD6_9RHOO</name>
<feature type="chain" id="PRO_5047347364" evidence="11">
    <location>
        <begin position="21"/>
        <end position="381"/>
    </location>
</feature>
<proteinExistence type="predicted"/>
<keyword evidence="7" id="KW-0406">Ion transport</keyword>
<reference evidence="13 14" key="1">
    <citation type="submission" date="2019-12" db="EMBL/GenBank/DDBJ databases">
        <title>Comparative genomics gives insights into the taxonomy of the Azoarcus-Aromatoleum group and reveals separate origins of nif in the plant-associated Azoarcus and non-plant-associated Aromatoleum sub-groups.</title>
        <authorList>
            <person name="Lafos M."/>
            <person name="Maluk M."/>
            <person name="Batista M."/>
            <person name="Junghare M."/>
            <person name="Carmona M."/>
            <person name="Faoro H."/>
            <person name="Cruz L.M."/>
            <person name="Battistoni F."/>
            <person name="De Souza E."/>
            <person name="Pedrosa F."/>
            <person name="Chen W.-M."/>
            <person name="Poole P.S."/>
            <person name="Dixon R.A."/>
            <person name="James E.K."/>
        </authorList>
    </citation>
    <scope>NUCLEOTIDE SEQUENCE [LARGE SCALE GENOMIC DNA]</scope>
    <source>
        <strain evidence="13 14">22Lin</strain>
    </source>
</reference>
<feature type="domain" description="Porin" evidence="12">
    <location>
        <begin position="7"/>
        <end position="346"/>
    </location>
</feature>
<sequence>MQKKLIALAVAGLVSAPVFAQTNVTVYGVVDATVESVKASGGDAAEIKRRTRVTSNSSLIGFRGTEDLGNGLSAIFQMESAFQADGSSNTSGLATRDTFVGLKGGFGTLQLGKLTTIMRTAGAKVDFNPGATGIGFTAATYGTIGGIKTGLDERINNSVMYTTPGFSGFIAQLAYSAGENRRSADQNAGESVNSNAYQLAAAYENGPLYVSAGYALMKDPLASGLSGIATGVSDELKNARIAAKYTFPSNTSISALYDRAKYEFESSALGLDTDVKRNAWMVGVEQKFGGNQAVYLQYARSQELKGDACDNDGCDNTEFAQWTLGYTYALSKRTMVKAYYTRINNESNSAADFYLSGLGSNGLVGDGQDPNGFGVGLRHSF</sequence>
<feature type="signal peptide" evidence="11">
    <location>
        <begin position="1"/>
        <end position="20"/>
    </location>
</feature>
<dbReference type="InterPro" id="IPR033900">
    <property type="entry name" value="Gram_neg_porin_domain"/>
</dbReference>
<evidence type="ECO:0000256" key="2">
    <source>
        <dbReference type="ARBA" id="ARBA00011233"/>
    </source>
</evidence>
<evidence type="ECO:0000256" key="10">
    <source>
        <dbReference type="ARBA" id="ARBA00023237"/>
    </source>
</evidence>
<dbReference type="PRINTS" id="PR00182">
    <property type="entry name" value="ECOLNEIPORIN"/>
</dbReference>
<evidence type="ECO:0000259" key="12">
    <source>
        <dbReference type="Pfam" id="PF13609"/>
    </source>
</evidence>
<comment type="subcellular location">
    <subcellularLocation>
        <location evidence="1">Cell outer membrane</location>
        <topology evidence="1">Multi-pass membrane protein</topology>
    </subcellularLocation>
</comment>